<evidence type="ECO:0000313" key="1">
    <source>
        <dbReference type="EMBL" id="KAJ9587363.1"/>
    </source>
</evidence>
<gene>
    <name evidence="1" type="ORF">L9F63_019116</name>
</gene>
<protein>
    <submittedName>
        <fullName evidence="1">Uncharacterized protein</fullName>
    </submittedName>
</protein>
<dbReference type="EMBL" id="JASPKZ010006445">
    <property type="protein sequence ID" value="KAJ9587363.1"/>
    <property type="molecule type" value="Genomic_DNA"/>
</dbReference>
<dbReference type="AlphaFoldDB" id="A0AAD7ZX02"/>
<feature type="non-terminal residue" evidence="1">
    <location>
        <position position="1"/>
    </location>
</feature>
<keyword evidence="2" id="KW-1185">Reference proteome</keyword>
<proteinExistence type="predicted"/>
<comment type="caution">
    <text evidence="1">The sequence shown here is derived from an EMBL/GenBank/DDBJ whole genome shotgun (WGS) entry which is preliminary data.</text>
</comment>
<name>A0AAD7ZX02_DIPPU</name>
<feature type="non-terminal residue" evidence="1">
    <location>
        <position position="140"/>
    </location>
</feature>
<dbReference type="Proteomes" id="UP001233999">
    <property type="component" value="Unassembled WGS sequence"/>
</dbReference>
<accession>A0AAD7ZX02</accession>
<evidence type="ECO:0000313" key="2">
    <source>
        <dbReference type="Proteomes" id="UP001233999"/>
    </source>
</evidence>
<sequence>IDENPFLLLDGLRLEILVRLKSTKIDERADAVLPRVKPRIIDGNKIRQTTVITPIATYANRVVRDNTPVVPEFMYEGLRHGRGIVKVNNGGSDLSKSIFYLVMKQTLTEIMIRIKQLLLTSIKLRSSFNNITVEVLDYIF</sequence>
<reference evidence="1" key="2">
    <citation type="submission" date="2023-05" db="EMBL/GenBank/DDBJ databases">
        <authorList>
            <person name="Fouks B."/>
        </authorList>
    </citation>
    <scope>NUCLEOTIDE SEQUENCE</scope>
    <source>
        <strain evidence="1">Stay&amp;Tobe</strain>
        <tissue evidence="1">Testes</tissue>
    </source>
</reference>
<reference evidence="1" key="1">
    <citation type="journal article" date="2023" name="IScience">
        <title>Live-bearing cockroach genome reveals convergent evolutionary mechanisms linked to viviparity in insects and beyond.</title>
        <authorList>
            <person name="Fouks B."/>
            <person name="Harrison M.C."/>
            <person name="Mikhailova A.A."/>
            <person name="Marchal E."/>
            <person name="English S."/>
            <person name="Carruthers M."/>
            <person name="Jennings E.C."/>
            <person name="Chiamaka E.L."/>
            <person name="Frigard R.A."/>
            <person name="Pippel M."/>
            <person name="Attardo G.M."/>
            <person name="Benoit J.B."/>
            <person name="Bornberg-Bauer E."/>
            <person name="Tobe S.S."/>
        </authorList>
    </citation>
    <scope>NUCLEOTIDE SEQUENCE</scope>
    <source>
        <strain evidence="1">Stay&amp;Tobe</strain>
    </source>
</reference>
<organism evidence="1 2">
    <name type="scientific">Diploptera punctata</name>
    <name type="common">Pacific beetle cockroach</name>
    <dbReference type="NCBI Taxonomy" id="6984"/>
    <lineage>
        <taxon>Eukaryota</taxon>
        <taxon>Metazoa</taxon>
        <taxon>Ecdysozoa</taxon>
        <taxon>Arthropoda</taxon>
        <taxon>Hexapoda</taxon>
        <taxon>Insecta</taxon>
        <taxon>Pterygota</taxon>
        <taxon>Neoptera</taxon>
        <taxon>Polyneoptera</taxon>
        <taxon>Dictyoptera</taxon>
        <taxon>Blattodea</taxon>
        <taxon>Blaberoidea</taxon>
        <taxon>Blaberidae</taxon>
        <taxon>Diplopterinae</taxon>
        <taxon>Diploptera</taxon>
    </lineage>
</organism>